<dbReference type="Pfam" id="PF11604">
    <property type="entry name" value="CusF_Ec"/>
    <property type="match status" value="1"/>
</dbReference>
<sequence length="120" mass="12728" precursor="true">MKLTLIALASTVAVLSLSAQAEDMPGMKMDDMTMQGMQMKQETKQAPVAKAEGTIKAINSEKHTVTIAHGAVPAVQWPAMTMGFNATPEQLAGLKIGDHVAFEFRAEGMAATIVSIKALK</sequence>
<name>A0A5E7CZ02_PSEFL</name>
<feature type="signal peptide" evidence="1">
    <location>
        <begin position="1"/>
        <end position="21"/>
    </location>
</feature>
<dbReference type="Proteomes" id="UP000337909">
    <property type="component" value="Unassembled WGS sequence"/>
</dbReference>
<organism evidence="2 3">
    <name type="scientific">Pseudomonas fluorescens</name>
    <dbReference type="NCBI Taxonomy" id="294"/>
    <lineage>
        <taxon>Bacteria</taxon>
        <taxon>Pseudomonadati</taxon>
        <taxon>Pseudomonadota</taxon>
        <taxon>Gammaproteobacteria</taxon>
        <taxon>Pseudomonadales</taxon>
        <taxon>Pseudomonadaceae</taxon>
        <taxon>Pseudomonas</taxon>
    </lineage>
</organism>
<gene>
    <name evidence="2" type="primary">cusF</name>
    <name evidence="2" type="ORF">PS691_02928</name>
</gene>
<keyword evidence="1" id="KW-0732">Signal</keyword>
<evidence type="ECO:0000313" key="2">
    <source>
        <dbReference type="EMBL" id="VVO04935.1"/>
    </source>
</evidence>
<feature type="chain" id="PRO_5023141277" evidence="1">
    <location>
        <begin position="22"/>
        <end position="120"/>
    </location>
</feature>
<dbReference type="AlphaFoldDB" id="A0A5E7CZ02"/>
<protein>
    <submittedName>
        <fullName evidence="2">Cation efflux system protein CusF</fullName>
    </submittedName>
</protein>
<dbReference type="Gene3D" id="2.40.50.320">
    <property type="entry name" value="Copper binding periplasmic protein CusF"/>
    <property type="match status" value="1"/>
</dbReference>
<dbReference type="InterPro" id="IPR021647">
    <property type="entry name" value="CusF_Ec"/>
</dbReference>
<dbReference type="InterPro" id="IPR042230">
    <property type="entry name" value="CusF_sf"/>
</dbReference>
<dbReference type="OrthoDB" id="5771277at2"/>
<dbReference type="EMBL" id="CABVHQ010000026">
    <property type="protein sequence ID" value="VVO04935.1"/>
    <property type="molecule type" value="Genomic_DNA"/>
</dbReference>
<evidence type="ECO:0000313" key="3">
    <source>
        <dbReference type="Proteomes" id="UP000337909"/>
    </source>
</evidence>
<dbReference type="RefSeq" id="WP_150642888.1">
    <property type="nucleotide sequence ID" value="NZ_CABVHQ010000026.1"/>
</dbReference>
<evidence type="ECO:0000256" key="1">
    <source>
        <dbReference type="SAM" id="SignalP"/>
    </source>
</evidence>
<proteinExistence type="predicted"/>
<accession>A0A5E7CZ02</accession>
<reference evidence="2 3" key="1">
    <citation type="submission" date="2019-09" db="EMBL/GenBank/DDBJ databases">
        <authorList>
            <person name="Chandra G."/>
            <person name="Truman W A."/>
        </authorList>
    </citation>
    <scope>NUCLEOTIDE SEQUENCE [LARGE SCALE GENOMIC DNA]</scope>
    <source>
        <strain evidence="2">PS691</strain>
    </source>
</reference>